<dbReference type="InterPro" id="IPR006076">
    <property type="entry name" value="FAD-dep_OxRdtase"/>
</dbReference>
<keyword evidence="1" id="KW-0560">Oxidoreductase</keyword>
<feature type="domain" description="FAD dependent oxidoreductase" evidence="2">
    <location>
        <begin position="6"/>
        <end position="331"/>
    </location>
</feature>
<dbReference type="STRING" id="1280847.SAMN04488036_104143"/>
<dbReference type="GO" id="GO:0005737">
    <property type="term" value="C:cytoplasm"/>
    <property type="evidence" value="ECO:0007669"/>
    <property type="project" value="TreeGrafter"/>
</dbReference>
<dbReference type="Gene3D" id="3.50.50.60">
    <property type="entry name" value="FAD/NAD(P)-binding domain"/>
    <property type="match status" value="2"/>
</dbReference>
<evidence type="ECO:0000313" key="4">
    <source>
        <dbReference type="Proteomes" id="UP000198851"/>
    </source>
</evidence>
<evidence type="ECO:0000313" key="3">
    <source>
        <dbReference type="EMBL" id="SFL02619.1"/>
    </source>
</evidence>
<dbReference type="SUPFAM" id="SSF51971">
    <property type="entry name" value="Nucleotide-binding domain"/>
    <property type="match status" value="1"/>
</dbReference>
<keyword evidence="4" id="KW-1185">Reference proteome</keyword>
<protein>
    <submittedName>
        <fullName evidence="3">Glycine/D-amino acid oxidase</fullName>
    </submittedName>
</protein>
<dbReference type="GO" id="GO:0016491">
    <property type="term" value="F:oxidoreductase activity"/>
    <property type="evidence" value="ECO:0007669"/>
    <property type="project" value="UniProtKB-KW"/>
</dbReference>
<dbReference type="OrthoDB" id="7818064at2"/>
<evidence type="ECO:0000259" key="2">
    <source>
        <dbReference type="Pfam" id="PF01266"/>
    </source>
</evidence>
<dbReference type="Proteomes" id="UP000198851">
    <property type="component" value="Unassembled WGS sequence"/>
</dbReference>
<dbReference type="EMBL" id="FOSZ01000004">
    <property type="protein sequence ID" value="SFL02619.1"/>
    <property type="molecule type" value="Genomic_DNA"/>
</dbReference>
<dbReference type="AlphaFoldDB" id="A0A1I4EBQ4"/>
<evidence type="ECO:0000256" key="1">
    <source>
        <dbReference type="ARBA" id="ARBA00023002"/>
    </source>
</evidence>
<organism evidence="3 4">
    <name type="scientific">Shimia haliotis</name>
    <dbReference type="NCBI Taxonomy" id="1280847"/>
    <lineage>
        <taxon>Bacteria</taxon>
        <taxon>Pseudomonadati</taxon>
        <taxon>Pseudomonadota</taxon>
        <taxon>Alphaproteobacteria</taxon>
        <taxon>Rhodobacterales</taxon>
        <taxon>Roseobacteraceae</taxon>
    </lineage>
</organism>
<gene>
    <name evidence="3" type="ORF">SAMN04488036_104143</name>
</gene>
<proteinExistence type="predicted"/>
<reference evidence="4" key="1">
    <citation type="submission" date="2016-10" db="EMBL/GenBank/DDBJ databases">
        <authorList>
            <person name="Varghese N."/>
            <person name="Submissions S."/>
        </authorList>
    </citation>
    <scope>NUCLEOTIDE SEQUENCE [LARGE SCALE GENOMIC DNA]</scope>
    <source>
        <strain evidence="4">DSM 28453</strain>
    </source>
</reference>
<name>A0A1I4EBQ4_9RHOB</name>
<dbReference type="PANTHER" id="PTHR13847">
    <property type="entry name" value="SARCOSINE DEHYDROGENASE-RELATED"/>
    <property type="match status" value="1"/>
</dbReference>
<sequence>MGRAADVTVVGAGVFGLASAWACARRGAKVRVIDRTGVAAGCSGGVVGMLSPHAPERWNETKEFQFQSLVYAEAFWREVETVGGVSSGYDRVGRLQPIETERALELARERTENAVVHWQGKAHWRVIDAAKAGDWAPATSTGLLIEDTLSARLHPRRACEALVAALHARGCTVEIGEASNLQGQVIWATGVAGLRELTEAKGKTVGNGVKGQAAVFGLDAGGAPICSAGDVLVVPHADGTVAVGSTSERDYSSPDATDDLLEDLIARACDVFPLLAAAPVVERWANLRPRAKSRAPMLGEHPLHQGQFIANGGFKIGFGMAPGVSEAMADLVLEGRDTIPDRFRPEASL</sequence>
<dbReference type="InterPro" id="IPR036188">
    <property type="entry name" value="FAD/NAD-bd_sf"/>
</dbReference>
<dbReference type="Pfam" id="PF01266">
    <property type="entry name" value="DAO"/>
    <property type="match status" value="1"/>
</dbReference>
<dbReference type="Gene3D" id="3.30.9.10">
    <property type="entry name" value="D-Amino Acid Oxidase, subunit A, domain 2"/>
    <property type="match status" value="2"/>
</dbReference>
<dbReference type="SUPFAM" id="SSF54373">
    <property type="entry name" value="FAD-linked reductases, C-terminal domain"/>
    <property type="match status" value="1"/>
</dbReference>
<accession>A0A1I4EBQ4</accession>
<dbReference type="RefSeq" id="WP_093323803.1">
    <property type="nucleotide sequence ID" value="NZ_FOSZ01000004.1"/>
</dbReference>
<dbReference type="PANTHER" id="PTHR13847:SF289">
    <property type="entry name" value="GLYCINE OXIDASE"/>
    <property type="match status" value="1"/>
</dbReference>